<organism evidence="1 3">
    <name type="scientific">Candidatus Chlorohelix allophototropha</name>
    <dbReference type="NCBI Taxonomy" id="3003348"/>
    <lineage>
        <taxon>Bacteria</taxon>
        <taxon>Bacillati</taxon>
        <taxon>Chloroflexota</taxon>
        <taxon>Chloroflexia</taxon>
        <taxon>Candidatus Chloroheliales</taxon>
        <taxon>Candidatus Chloroheliaceae</taxon>
        <taxon>Candidatus Chlorohelix</taxon>
    </lineage>
</organism>
<gene>
    <name evidence="1" type="ORF">HXX08_05800</name>
    <name evidence="2" type="ORF">OZ401_000507</name>
</gene>
<dbReference type="RefSeq" id="WP_341469147.1">
    <property type="nucleotide sequence ID" value="NZ_CP128399.1"/>
</dbReference>
<reference evidence="1 3" key="1">
    <citation type="submission" date="2020-06" db="EMBL/GenBank/DDBJ databases">
        <title>Anoxygenic phototrophic Chloroflexota member uses a Type I reaction center.</title>
        <authorList>
            <person name="Tsuji J.M."/>
            <person name="Shaw N.A."/>
            <person name="Nagashima S."/>
            <person name="Venkiteswaran J."/>
            <person name="Schiff S.L."/>
            <person name="Hanada S."/>
            <person name="Tank M."/>
            <person name="Neufeld J.D."/>
        </authorList>
    </citation>
    <scope>NUCLEOTIDE SEQUENCE [LARGE SCALE GENOMIC DNA]</scope>
    <source>
        <strain evidence="1">L227-S17</strain>
    </source>
</reference>
<evidence type="ECO:0000313" key="4">
    <source>
        <dbReference type="Proteomes" id="UP001431572"/>
    </source>
</evidence>
<accession>A0A8T7M2L5</accession>
<reference evidence="2" key="2">
    <citation type="journal article" date="2024" name="Nature">
        <title>Anoxygenic phototroph of the Chloroflexota uses a type I reaction centre.</title>
        <authorList>
            <person name="Tsuji J.M."/>
            <person name="Shaw N.A."/>
            <person name="Nagashima S."/>
            <person name="Venkiteswaran J.J."/>
            <person name="Schiff S.L."/>
            <person name="Watanabe T."/>
            <person name="Fukui M."/>
            <person name="Hanada S."/>
            <person name="Tank M."/>
            <person name="Neufeld J.D."/>
        </authorList>
    </citation>
    <scope>NUCLEOTIDE SEQUENCE</scope>
    <source>
        <strain evidence="2">L227-S17</strain>
    </source>
</reference>
<protein>
    <submittedName>
        <fullName evidence="1">Uncharacterized protein</fullName>
    </submittedName>
</protein>
<evidence type="ECO:0000313" key="3">
    <source>
        <dbReference type="Proteomes" id="UP000521676"/>
    </source>
</evidence>
<name>A0A8T7M2L5_9CHLR</name>
<dbReference type="AlphaFoldDB" id="A0A8T7M2L5"/>
<evidence type="ECO:0000313" key="2">
    <source>
        <dbReference type="EMBL" id="WJW67248.1"/>
    </source>
</evidence>
<dbReference type="EMBL" id="CP128399">
    <property type="protein sequence ID" value="WJW67248.1"/>
    <property type="molecule type" value="Genomic_DNA"/>
</dbReference>
<keyword evidence="4" id="KW-1185">Reference proteome</keyword>
<proteinExistence type="predicted"/>
<dbReference type="Proteomes" id="UP001431572">
    <property type="component" value="Chromosome 1"/>
</dbReference>
<evidence type="ECO:0000313" key="1">
    <source>
        <dbReference type="EMBL" id="NWJ45376.1"/>
    </source>
</evidence>
<dbReference type="Proteomes" id="UP000521676">
    <property type="component" value="Unassembled WGS sequence"/>
</dbReference>
<sequence length="279" mass="29899">MSRYAGWVILILLVLFVPPILANSEETQTDPATSDYLPQPLQLLFPSLPASFSTEEVLPPNFDGSAPAFDLISMGTIPSPDAATGTPLTKTLTLQLNGGIKGRIFSNPPWLSPIPDRFVNLSGNGELKVAISVKRDAAQGAGILPGQTNWGRMRLVLNGAIFDYSVQLLVGTPAPVVSSSSERIFGLYRQIVAKLDAQGDMAAIVATPTFPNAGQTALGLIVDYLGENGYNRRMIEADFIGRVAETLSEKDYNGDGWVGFKPEDIVIGAPGWVLGRKLK</sequence>
<dbReference type="EMBL" id="JACATZ010000001">
    <property type="protein sequence ID" value="NWJ45376.1"/>
    <property type="molecule type" value="Genomic_DNA"/>
</dbReference>